<dbReference type="InterPro" id="IPR019417">
    <property type="entry name" value="DUF2415"/>
</dbReference>
<dbReference type="Gene3D" id="2.130.10.10">
    <property type="entry name" value="YVTN repeat-like/Quinoprotein amine dehydrogenase"/>
    <property type="match status" value="1"/>
</dbReference>
<dbReference type="InterPro" id="IPR036322">
    <property type="entry name" value="WD40_repeat_dom_sf"/>
</dbReference>
<proteinExistence type="predicted"/>
<feature type="region of interest" description="Disordered" evidence="1">
    <location>
        <begin position="504"/>
        <end position="573"/>
    </location>
</feature>
<sequence>MAVDEPATYWPTDNLILKSNRKHYRSAVAPIHWQLRSLISAERNDIIYYPAGVNNTHITRLNTLTRECETIKVISFHPRCLVAKGGWICCGGEKGEFAVIRDVGQTEGTEDLLGDEFRASFPSIDPANLAEASMLQLHQEMLGIMERINNKTWSTTNHKFGTARVNCITIWLPRKGSHTPTPSLYQRPVAVLANNDQSITIVSLFDNQELDHITLPDAVNRAVISPDGSLLAAICDDPYLYVYVRAPVDKTRDSQHYEWKQLPPVRLQGQTHTDCSDSRGSFAAAFSPSGNYLAIGTQYGTICIFDTSAFDRPDVNPLLAYFDSSRSPHESGAIRDMAFSPAPHDLLAWTEHRGRVGIADVRTNFTQRQIISIENHENFESLALNDRSTIDPRLLDPRSERAAASSTSLSNVVSPGSSGRPLPNPGNAESAISRLNLPFTTDETIVLEAVQQERRRRDAAREQQDQNASTHGGPVWRSADWFDRRQTLSRLLDNDLGSRRAQIIQSSVQNTASSEQERERRSAIPRRTTSVTQQSSTQNTQSSNGRRVVNNETSATPNAATSRDSPTPWGRQTFTAEWTPLGALYSSSSAGNALNDTLRSEAGRTRRAIPVINNAWHDDVSSYRRIGRSNSREHSQQPDDTAGLSWSEDGRKLYVAAEDGLYQLAVNLQARKLFPDISLR</sequence>
<feature type="compositionally biased region" description="Basic and acidic residues" evidence="1">
    <location>
        <begin position="452"/>
        <end position="464"/>
    </location>
</feature>
<name>A0A136J5A8_9PEZI</name>
<evidence type="ECO:0000313" key="3">
    <source>
        <dbReference type="EMBL" id="KXJ92380.1"/>
    </source>
</evidence>
<feature type="region of interest" description="Disordered" evidence="1">
    <location>
        <begin position="398"/>
        <end position="430"/>
    </location>
</feature>
<dbReference type="SUPFAM" id="SSF50978">
    <property type="entry name" value="WD40 repeat-like"/>
    <property type="match status" value="1"/>
</dbReference>
<dbReference type="STRING" id="196109.A0A136J5A8"/>
<evidence type="ECO:0000259" key="2">
    <source>
        <dbReference type="Pfam" id="PF10313"/>
    </source>
</evidence>
<accession>A0A136J5A8</accession>
<feature type="compositionally biased region" description="Low complexity" evidence="1">
    <location>
        <begin position="528"/>
        <end position="544"/>
    </location>
</feature>
<dbReference type="EMBL" id="KQ964249">
    <property type="protein sequence ID" value="KXJ92380.1"/>
    <property type="molecule type" value="Genomic_DNA"/>
</dbReference>
<keyword evidence="4" id="KW-1185">Reference proteome</keyword>
<reference evidence="4" key="1">
    <citation type="submission" date="2016-02" db="EMBL/GenBank/DDBJ databases">
        <title>Draft genome sequence of Microdochium bolleyi, a fungal endophyte of beachgrass.</title>
        <authorList>
            <consortium name="DOE Joint Genome Institute"/>
            <person name="David A.S."/>
            <person name="May G."/>
            <person name="Haridas S."/>
            <person name="Lim J."/>
            <person name="Wang M."/>
            <person name="Labutti K."/>
            <person name="Lipzen A."/>
            <person name="Barry K."/>
            <person name="Grigoriev I.V."/>
        </authorList>
    </citation>
    <scope>NUCLEOTIDE SEQUENCE [LARGE SCALE GENOMIC DNA]</scope>
    <source>
        <strain evidence="4">J235TASD1</strain>
    </source>
</reference>
<dbReference type="InterPro" id="IPR015943">
    <property type="entry name" value="WD40/YVTN_repeat-like_dom_sf"/>
</dbReference>
<protein>
    <submittedName>
        <fullName evidence="3">WD40-repeat-containing domain protein</fullName>
    </submittedName>
</protein>
<evidence type="ECO:0000256" key="1">
    <source>
        <dbReference type="SAM" id="MobiDB-lite"/>
    </source>
</evidence>
<feature type="compositionally biased region" description="Polar residues" evidence="1">
    <location>
        <begin position="504"/>
        <end position="514"/>
    </location>
</feature>
<evidence type="ECO:0000313" key="4">
    <source>
        <dbReference type="Proteomes" id="UP000070501"/>
    </source>
</evidence>
<dbReference type="AlphaFoldDB" id="A0A136J5A8"/>
<dbReference type="OrthoDB" id="64353at2759"/>
<dbReference type="InParanoid" id="A0A136J5A8"/>
<feature type="domain" description="DUF2415" evidence="2">
    <location>
        <begin position="332"/>
        <end position="371"/>
    </location>
</feature>
<dbReference type="Proteomes" id="UP000070501">
    <property type="component" value="Unassembled WGS sequence"/>
</dbReference>
<organism evidence="3 4">
    <name type="scientific">Microdochium bolleyi</name>
    <dbReference type="NCBI Taxonomy" id="196109"/>
    <lineage>
        <taxon>Eukaryota</taxon>
        <taxon>Fungi</taxon>
        <taxon>Dikarya</taxon>
        <taxon>Ascomycota</taxon>
        <taxon>Pezizomycotina</taxon>
        <taxon>Sordariomycetes</taxon>
        <taxon>Xylariomycetidae</taxon>
        <taxon>Xylariales</taxon>
        <taxon>Microdochiaceae</taxon>
        <taxon>Microdochium</taxon>
    </lineage>
</organism>
<gene>
    <name evidence="3" type="ORF">Micbo1qcDRAFT_162649</name>
</gene>
<feature type="compositionally biased region" description="Polar residues" evidence="1">
    <location>
        <begin position="550"/>
        <end position="573"/>
    </location>
</feature>
<dbReference type="PANTHER" id="PTHR43991:SF9">
    <property type="entry name" value="DUF2415 DOMAIN-CONTAINING PROTEIN"/>
    <property type="match status" value="1"/>
</dbReference>
<feature type="compositionally biased region" description="Polar residues" evidence="1">
    <location>
        <begin position="404"/>
        <end position="417"/>
    </location>
</feature>
<dbReference type="PANTHER" id="PTHR43991">
    <property type="entry name" value="WD REPEAT PROTEIN (AFU_ORTHOLOGUE AFUA_8G05640)-RELATED"/>
    <property type="match status" value="1"/>
</dbReference>
<feature type="region of interest" description="Disordered" evidence="1">
    <location>
        <begin position="452"/>
        <end position="476"/>
    </location>
</feature>
<dbReference type="Pfam" id="PF10313">
    <property type="entry name" value="DUF2415"/>
    <property type="match status" value="1"/>
</dbReference>